<dbReference type="InterPro" id="IPR027839">
    <property type="entry name" value="DUF4432"/>
</dbReference>
<dbReference type="Gene3D" id="2.70.98.10">
    <property type="match status" value="1"/>
</dbReference>
<dbReference type="AlphaFoldDB" id="A0A3B1DGJ8"/>
<protein>
    <recommendedName>
        <fullName evidence="2">DUF4432 domain-containing protein</fullName>
    </recommendedName>
</protein>
<proteinExistence type="predicted"/>
<organism evidence="1">
    <name type="scientific">hydrothermal vent metagenome</name>
    <dbReference type="NCBI Taxonomy" id="652676"/>
    <lineage>
        <taxon>unclassified sequences</taxon>
        <taxon>metagenomes</taxon>
        <taxon>ecological metagenomes</taxon>
    </lineage>
</organism>
<evidence type="ECO:0008006" key="2">
    <source>
        <dbReference type="Google" id="ProtNLM"/>
    </source>
</evidence>
<dbReference type="GO" id="GO:0030246">
    <property type="term" value="F:carbohydrate binding"/>
    <property type="evidence" value="ECO:0007669"/>
    <property type="project" value="InterPro"/>
</dbReference>
<dbReference type="InterPro" id="IPR011013">
    <property type="entry name" value="Gal_mutarotase_sf_dom"/>
</dbReference>
<reference evidence="1" key="1">
    <citation type="submission" date="2018-06" db="EMBL/GenBank/DDBJ databases">
        <authorList>
            <person name="Zhirakovskaya E."/>
        </authorList>
    </citation>
    <scope>NUCLEOTIDE SEQUENCE</scope>
</reference>
<dbReference type="InterPro" id="IPR014718">
    <property type="entry name" value="GH-type_carb-bd"/>
</dbReference>
<dbReference type="SUPFAM" id="SSF74650">
    <property type="entry name" value="Galactose mutarotase-like"/>
    <property type="match status" value="1"/>
</dbReference>
<accession>A0A3B1DGJ8</accession>
<dbReference type="CDD" id="cd09023">
    <property type="entry name" value="Aldose_epim_Ec_c4013"/>
    <property type="match status" value="1"/>
</dbReference>
<gene>
    <name evidence="1" type="ORF">MNBD_PLANCTO02-1821</name>
</gene>
<name>A0A3B1DGJ8_9ZZZZ</name>
<dbReference type="Pfam" id="PF14486">
    <property type="entry name" value="DUF4432"/>
    <property type="match status" value="1"/>
</dbReference>
<dbReference type="GO" id="GO:0005975">
    <property type="term" value="P:carbohydrate metabolic process"/>
    <property type="evidence" value="ECO:0007669"/>
    <property type="project" value="InterPro"/>
</dbReference>
<evidence type="ECO:0000313" key="1">
    <source>
        <dbReference type="EMBL" id="VAX39842.1"/>
    </source>
</evidence>
<sequence>MNQFILTDINRPVEQLTSKVSSAEISLAGASHWSVKKRTLQGGVSTGVDVVEIDNGALCLSLLPTRGMGIWKGEYQGHSLGWNSPVKNPVHPQWVNLTDRNGLGWLSGFNELMCRCGLSSIGPPGNDKGGNPLENPLPLHGRIANLPADNLSVEIDERGDGTISVTGIVNECGLFTSQLQLKSTLRTTAGSNKFQIEDEIKNTSSKPAEFQLLYHTNIGEPFLEEGTTFHAAMKEISPRDTTAAEGIETWKTFGPPETGFAEQVYFFDLLANEFNKSQVLLKNKTGDLGLSMTIAKEQLPYFILWKNTQATADGYCVGLEPATNYPNHRSFERQQNRVQALQPNETYCTSLEIAIHTSVDEVTKVETEIAKLQERLKPVIHSKPQTNISSSE</sequence>
<dbReference type="GO" id="GO:0003824">
    <property type="term" value="F:catalytic activity"/>
    <property type="evidence" value="ECO:0007669"/>
    <property type="project" value="InterPro"/>
</dbReference>
<dbReference type="EMBL" id="UOGL01000375">
    <property type="protein sequence ID" value="VAX39842.1"/>
    <property type="molecule type" value="Genomic_DNA"/>
</dbReference>